<protein>
    <submittedName>
        <fullName evidence="2">Uncharacterized protein</fullName>
    </submittedName>
</protein>
<reference evidence="2 3" key="1">
    <citation type="submission" date="2013-01" db="EMBL/GenBank/DDBJ databases">
        <authorList>
            <person name="Inman J."/>
            <person name="Zafar N."/>
            <person name="Lorenzi H."/>
            <person name="Caler E."/>
        </authorList>
    </citation>
    <scope>NUCLEOTIDE SEQUENCE [LARGE SCALE GENOMIC DNA]</scope>
    <source>
        <strain evidence="2 3">HM-3:IMSS</strain>
    </source>
</reference>
<dbReference type="Proteomes" id="UP000030780">
    <property type="component" value="Unassembled WGS sequence"/>
</dbReference>
<name>M7WE84_ENTHI</name>
<feature type="non-terminal residue" evidence="2">
    <location>
        <position position="1"/>
    </location>
</feature>
<organism evidence="2 3">
    <name type="scientific">Entamoeba histolytica HM-3:IMSS</name>
    <dbReference type="NCBI Taxonomy" id="885315"/>
    <lineage>
        <taxon>Eukaryota</taxon>
        <taxon>Amoebozoa</taxon>
        <taxon>Evosea</taxon>
        <taxon>Archamoebae</taxon>
        <taxon>Mastigamoebida</taxon>
        <taxon>Entamoebidae</taxon>
        <taxon>Entamoeba</taxon>
    </lineage>
</organism>
<dbReference type="AlphaFoldDB" id="M7WE84"/>
<sequence length="363" mass="42688">TKTKKLKDKRKKMSNTAEQRIQDISLLVSDSNSNRDLVETTNIKLIDPFFEALFSLDDTEYWLKEQAVVSLNRLMKTHRVDKNSGVIRESSMFYAHLEGYIEEIKNIITETKKSDKKEALAQKYLIQIWSEAVGWMVHSHQYNIIKALYEKGVLEEVIKKMTLEEYKESTILIKAGTRIILEIISMELKEIVIGVIEKSGIMEFIKKKIEEKNQEFKSFCNEIIFKMQENKDKEYETILEEAGLNGENIIKEANEYHEEINKVLMEASETTGEIEDEIEDEDYGYDEDEEDEDNEDDEDDMTAQMEDFFEEIKNKPEMLEEMEIDSSIPDMKDEPLMPKDLPVFSKKFEHLYDEINRQDNLFV</sequence>
<gene>
    <name evidence="2" type="ORF">KM1_157380</name>
</gene>
<dbReference type="EMBL" id="KB637474">
    <property type="protein sequence ID" value="EMS16226.1"/>
    <property type="molecule type" value="Genomic_DNA"/>
</dbReference>
<feature type="region of interest" description="Disordered" evidence="1">
    <location>
        <begin position="269"/>
        <end position="301"/>
    </location>
</feature>
<evidence type="ECO:0000313" key="2">
    <source>
        <dbReference type="EMBL" id="EMS16226.1"/>
    </source>
</evidence>
<dbReference type="OrthoDB" id="30152at2759"/>
<evidence type="ECO:0000256" key="1">
    <source>
        <dbReference type="SAM" id="MobiDB-lite"/>
    </source>
</evidence>
<accession>M7WE84</accession>
<dbReference type="VEuPathDB" id="AmoebaDB:KM1_157380"/>
<feature type="compositionally biased region" description="Acidic residues" evidence="1">
    <location>
        <begin position="272"/>
        <end position="301"/>
    </location>
</feature>
<evidence type="ECO:0000313" key="3">
    <source>
        <dbReference type="Proteomes" id="UP000030780"/>
    </source>
</evidence>
<proteinExistence type="predicted"/>